<dbReference type="InterPro" id="IPR029063">
    <property type="entry name" value="SAM-dependent_MTases_sf"/>
</dbReference>
<accession>A0ABR4KFR9</accession>
<evidence type="ECO:0000259" key="1">
    <source>
        <dbReference type="Pfam" id="PF13847"/>
    </source>
</evidence>
<dbReference type="Pfam" id="PF13847">
    <property type="entry name" value="Methyltransf_31"/>
    <property type="match status" value="1"/>
</dbReference>
<keyword evidence="2" id="KW-0489">Methyltransferase</keyword>
<dbReference type="GO" id="GO:0032259">
    <property type="term" value="P:methylation"/>
    <property type="evidence" value="ECO:0007669"/>
    <property type="project" value="UniProtKB-KW"/>
</dbReference>
<name>A0ABR4KFR9_9EURO</name>
<dbReference type="InterPro" id="IPR025714">
    <property type="entry name" value="Methyltranfer_dom"/>
</dbReference>
<evidence type="ECO:0000313" key="3">
    <source>
        <dbReference type="Proteomes" id="UP001610446"/>
    </source>
</evidence>
<dbReference type="GO" id="GO:0008168">
    <property type="term" value="F:methyltransferase activity"/>
    <property type="evidence" value="ECO:0007669"/>
    <property type="project" value="UniProtKB-KW"/>
</dbReference>
<keyword evidence="3" id="KW-1185">Reference proteome</keyword>
<comment type="caution">
    <text evidence="2">The sequence shown here is derived from an EMBL/GenBank/DDBJ whole genome shotgun (WGS) entry which is preliminary data.</text>
</comment>
<feature type="domain" description="Methyltransferase" evidence="1">
    <location>
        <begin position="33"/>
        <end position="148"/>
    </location>
</feature>
<dbReference type="SUPFAM" id="SSF53335">
    <property type="entry name" value="S-adenosyl-L-methionine-dependent methyltransferases"/>
    <property type="match status" value="1"/>
</dbReference>
<keyword evidence="2" id="KW-0808">Transferase</keyword>
<sequence length="266" mass="29184">MATYTTNHAPSVLATHSWRTAQNSAAYLFPHLTPAMQILDIGCGPGTITVDLATHIPEGHITGLEYFGDPLPAARSLAASRGIKNITFTTGDIHSLPFADNTFDVIHVHQVLQHIADPVAGLREMRRVAKPGGIVAARESDRFSWFPANSGIEAWVDVTTRVQRAGGGNPHPGSKLHVWAKEAGFELEDHRVKRSAGAWCFSTPAEREYWGGGMARRMEDSGFVEKALAEGVPREELGQIVAGWREWVDDKEGWFGVLHGEILCWK</sequence>
<proteinExistence type="predicted"/>
<protein>
    <submittedName>
        <fullName evidence="2">UbiE/COQ5 methyltransferase</fullName>
    </submittedName>
</protein>
<dbReference type="Gene3D" id="3.40.50.150">
    <property type="entry name" value="Vaccinia Virus protein VP39"/>
    <property type="match status" value="1"/>
</dbReference>
<gene>
    <name evidence="2" type="ORF">BJY01DRAFT_261420</name>
</gene>
<reference evidence="2 3" key="1">
    <citation type="submission" date="2024-07" db="EMBL/GenBank/DDBJ databases">
        <title>Section-level genome sequencing and comparative genomics of Aspergillus sections Usti and Cavernicolus.</title>
        <authorList>
            <consortium name="Lawrence Berkeley National Laboratory"/>
            <person name="Nybo J.L."/>
            <person name="Vesth T.C."/>
            <person name="Theobald S."/>
            <person name="Frisvad J.C."/>
            <person name="Larsen T.O."/>
            <person name="Kjaerboelling I."/>
            <person name="Rothschild-Mancinelli K."/>
            <person name="Lyhne E.K."/>
            <person name="Kogle M.E."/>
            <person name="Barry K."/>
            <person name="Clum A."/>
            <person name="Na H."/>
            <person name="Ledsgaard L."/>
            <person name="Lin J."/>
            <person name="Lipzen A."/>
            <person name="Kuo A."/>
            <person name="Riley R."/>
            <person name="Mondo S."/>
            <person name="Labutti K."/>
            <person name="Haridas S."/>
            <person name="Pangalinan J."/>
            <person name="Salamov A.A."/>
            <person name="Simmons B.A."/>
            <person name="Magnuson J.K."/>
            <person name="Chen J."/>
            <person name="Drula E."/>
            <person name="Henrissat B."/>
            <person name="Wiebenga A."/>
            <person name="Lubbers R.J."/>
            <person name="Gomes A.C."/>
            <person name="Makela M.R."/>
            <person name="Stajich J."/>
            <person name="Grigoriev I.V."/>
            <person name="Mortensen U.H."/>
            <person name="De Vries R.P."/>
            <person name="Baker S.E."/>
            <person name="Andersen M.R."/>
        </authorList>
    </citation>
    <scope>NUCLEOTIDE SEQUENCE [LARGE SCALE GENOMIC DNA]</scope>
    <source>
        <strain evidence="2 3">CBS 123904</strain>
    </source>
</reference>
<dbReference type="EMBL" id="JBFXLU010000035">
    <property type="protein sequence ID" value="KAL2850649.1"/>
    <property type="molecule type" value="Genomic_DNA"/>
</dbReference>
<organism evidence="2 3">
    <name type="scientific">Aspergillus pseudoustus</name>
    <dbReference type="NCBI Taxonomy" id="1810923"/>
    <lineage>
        <taxon>Eukaryota</taxon>
        <taxon>Fungi</taxon>
        <taxon>Dikarya</taxon>
        <taxon>Ascomycota</taxon>
        <taxon>Pezizomycotina</taxon>
        <taxon>Eurotiomycetes</taxon>
        <taxon>Eurotiomycetidae</taxon>
        <taxon>Eurotiales</taxon>
        <taxon>Aspergillaceae</taxon>
        <taxon>Aspergillus</taxon>
        <taxon>Aspergillus subgen. Nidulantes</taxon>
    </lineage>
</organism>
<evidence type="ECO:0000313" key="2">
    <source>
        <dbReference type="EMBL" id="KAL2850649.1"/>
    </source>
</evidence>
<dbReference type="CDD" id="cd02440">
    <property type="entry name" value="AdoMet_MTases"/>
    <property type="match status" value="1"/>
</dbReference>
<dbReference type="PANTHER" id="PTHR43591">
    <property type="entry name" value="METHYLTRANSFERASE"/>
    <property type="match status" value="1"/>
</dbReference>
<dbReference type="Proteomes" id="UP001610446">
    <property type="component" value="Unassembled WGS sequence"/>
</dbReference>
<dbReference type="PANTHER" id="PTHR43591:SF24">
    <property type="entry name" value="2-METHOXY-6-POLYPRENYL-1,4-BENZOQUINOL METHYLASE, MITOCHONDRIAL"/>
    <property type="match status" value="1"/>
</dbReference>